<evidence type="ECO:0000313" key="3">
    <source>
        <dbReference type="Proteomes" id="UP000886653"/>
    </source>
</evidence>
<proteinExistence type="predicted"/>
<accession>A0A9P6NB29</accession>
<dbReference type="PROSITE" id="PS51184">
    <property type="entry name" value="JMJC"/>
    <property type="match status" value="1"/>
</dbReference>
<dbReference type="Gene3D" id="2.60.120.10">
    <property type="entry name" value="Jelly Rolls"/>
    <property type="match status" value="1"/>
</dbReference>
<dbReference type="PANTHER" id="PTHR12461">
    <property type="entry name" value="HYPOXIA-INDUCIBLE FACTOR 1 ALPHA INHIBITOR-RELATED"/>
    <property type="match status" value="1"/>
</dbReference>
<protein>
    <recommendedName>
        <fullName evidence="1">JmjC domain-containing protein</fullName>
    </recommendedName>
</protein>
<dbReference type="PANTHER" id="PTHR12461:SF99">
    <property type="entry name" value="BIFUNCTIONAL PEPTIDASE AND (3S)-LYSYL HYDROXYLASE JMJD7"/>
    <property type="match status" value="1"/>
</dbReference>
<sequence>MNSAEVAELTDTIPTPLELSQYIGSNRPLVIRQYAQSQHRNQPRAQASNLKPHQIPSIGNWSETLLGDRLGDREVMIARTPTGKADSTIDDQFFVEPAYEQMPFNRFLAELQSVSTPSSSDSEARDVLYLQSQDGNLHKELRALLDDVGDEVPIASAAMGGVEPDAVNVWIGDDRSVTSLHKDPYENFYLVIEGSKTFTLFPPIEFYCMHETRFTAAQYLKEQETGLWSIALKGEQGQFGLTVPWIPVDPLEPDFERYPRFRFARPMKVVLMEGDLLYLPSLWYHHVQQMRTTPGGLVVACNWW</sequence>
<feature type="domain" description="JmjC" evidence="1">
    <location>
        <begin position="130"/>
        <end position="304"/>
    </location>
</feature>
<dbReference type="EMBL" id="MU167422">
    <property type="protein sequence ID" value="KAG0140748.1"/>
    <property type="molecule type" value="Genomic_DNA"/>
</dbReference>
<keyword evidence="3" id="KW-1185">Reference proteome</keyword>
<dbReference type="SMART" id="SM00558">
    <property type="entry name" value="JmjC"/>
    <property type="match status" value="1"/>
</dbReference>
<comment type="caution">
    <text evidence="2">The sequence shown here is derived from an EMBL/GenBank/DDBJ whole genome shotgun (WGS) entry which is preliminary data.</text>
</comment>
<dbReference type="InterPro" id="IPR014710">
    <property type="entry name" value="RmlC-like_jellyroll"/>
</dbReference>
<evidence type="ECO:0000313" key="2">
    <source>
        <dbReference type="EMBL" id="KAG0140748.1"/>
    </source>
</evidence>
<dbReference type="AlphaFoldDB" id="A0A9P6NB29"/>
<dbReference type="InterPro" id="IPR003347">
    <property type="entry name" value="JmjC_dom"/>
</dbReference>
<gene>
    <name evidence="2" type="ORF">CROQUDRAFT_52776</name>
</gene>
<dbReference type="OrthoDB" id="424465at2759"/>
<dbReference type="Proteomes" id="UP000886653">
    <property type="component" value="Unassembled WGS sequence"/>
</dbReference>
<organism evidence="2 3">
    <name type="scientific">Cronartium quercuum f. sp. fusiforme G11</name>
    <dbReference type="NCBI Taxonomy" id="708437"/>
    <lineage>
        <taxon>Eukaryota</taxon>
        <taxon>Fungi</taxon>
        <taxon>Dikarya</taxon>
        <taxon>Basidiomycota</taxon>
        <taxon>Pucciniomycotina</taxon>
        <taxon>Pucciniomycetes</taxon>
        <taxon>Pucciniales</taxon>
        <taxon>Coleosporiaceae</taxon>
        <taxon>Cronartium</taxon>
    </lineage>
</organism>
<reference evidence="2" key="1">
    <citation type="submission" date="2013-11" db="EMBL/GenBank/DDBJ databases">
        <title>Genome sequence of the fusiform rust pathogen reveals effectors for host alternation and coevolution with pine.</title>
        <authorList>
            <consortium name="DOE Joint Genome Institute"/>
            <person name="Smith K."/>
            <person name="Pendleton A."/>
            <person name="Kubisiak T."/>
            <person name="Anderson C."/>
            <person name="Salamov A."/>
            <person name="Aerts A."/>
            <person name="Riley R."/>
            <person name="Clum A."/>
            <person name="Lindquist E."/>
            <person name="Ence D."/>
            <person name="Campbell M."/>
            <person name="Kronenberg Z."/>
            <person name="Feau N."/>
            <person name="Dhillon B."/>
            <person name="Hamelin R."/>
            <person name="Burleigh J."/>
            <person name="Smith J."/>
            <person name="Yandell M."/>
            <person name="Nelson C."/>
            <person name="Grigoriev I."/>
            <person name="Davis J."/>
        </authorList>
    </citation>
    <scope>NUCLEOTIDE SEQUENCE</scope>
    <source>
        <strain evidence="2">G11</strain>
    </source>
</reference>
<dbReference type="SUPFAM" id="SSF51197">
    <property type="entry name" value="Clavaminate synthase-like"/>
    <property type="match status" value="1"/>
</dbReference>
<evidence type="ECO:0000259" key="1">
    <source>
        <dbReference type="PROSITE" id="PS51184"/>
    </source>
</evidence>
<dbReference type="Pfam" id="PF13621">
    <property type="entry name" value="Cupin_8"/>
    <property type="match status" value="1"/>
</dbReference>
<dbReference type="InterPro" id="IPR041667">
    <property type="entry name" value="Cupin_8"/>
</dbReference>
<name>A0A9P6NB29_9BASI</name>